<evidence type="ECO:0000256" key="7">
    <source>
        <dbReference type="ARBA" id="ARBA00022692"/>
    </source>
</evidence>
<dbReference type="SUPFAM" id="SSF55785">
    <property type="entry name" value="PYP-like sensor domain (PAS domain)"/>
    <property type="match status" value="1"/>
</dbReference>
<dbReference type="Pfam" id="PF00512">
    <property type="entry name" value="HisKA"/>
    <property type="match status" value="1"/>
</dbReference>
<evidence type="ECO:0000256" key="6">
    <source>
        <dbReference type="ARBA" id="ARBA00022679"/>
    </source>
</evidence>
<dbReference type="RefSeq" id="WP_377697923.1">
    <property type="nucleotide sequence ID" value="NZ_JBHLWE010000017.1"/>
</dbReference>
<dbReference type="SUPFAM" id="SSF55874">
    <property type="entry name" value="ATPase domain of HSP90 chaperone/DNA topoisomerase II/histidine kinase"/>
    <property type="match status" value="1"/>
</dbReference>
<evidence type="ECO:0000256" key="9">
    <source>
        <dbReference type="ARBA" id="ARBA00022777"/>
    </source>
</evidence>
<accession>A0ABV6I239</accession>
<dbReference type="InterPro" id="IPR035965">
    <property type="entry name" value="PAS-like_dom_sf"/>
</dbReference>
<evidence type="ECO:0000259" key="17">
    <source>
        <dbReference type="PROSITE" id="PS50112"/>
    </source>
</evidence>
<dbReference type="CDD" id="cd00130">
    <property type="entry name" value="PAS"/>
    <property type="match status" value="1"/>
</dbReference>
<dbReference type="EMBL" id="JBHLWE010000017">
    <property type="protein sequence ID" value="MFC0340264.1"/>
    <property type="molecule type" value="Genomic_DNA"/>
</dbReference>
<dbReference type="Gene3D" id="3.30.450.20">
    <property type="entry name" value="PAS domain"/>
    <property type="match status" value="1"/>
</dbReference>
<organism evidence="19 20">
    <name type="scientific">Paracoccus niistensis</name>
    <dbReference type="NCBI Taxonomy" id="632935"/>
    <lineage>
        <taxon>Bacteria</taxon>
        <taxon>Pseudomonadati</taxon>
        <taxon>Pseudomonadota</taxon>
        <taxon>Alphaproteobacteria</taxon>
        <taxon>Rhodobacterales</taxon>
        <taxon>Paracoccaceae</taxon>
        <taxon>Paracoccus</taxon>
    </lineage>
</organism>
<evidence type="ECO:0000259" key="18">
    <source>
        <dbReference type="PROSITE" id="PS50885"/>
    </source>
</evidence>
<dbReference type="InterPro" id="IPR045671">
    <property type="entry name" value="NtrY-like_N"/>
</dbReference>
<comment type="subcellular location">
    <subcellularLocation>
        <location evidence="2">Cell membrane</location>
        <topology evidence="2">Multi-pass membrane protein</topology>
    </subcellularLocation>
</comment>
<feature type="transmembrane region" description="Helical" evidence="15">
    <location>
        <begin position="97"/>
        <end position="120"/>
    </location>
</feature>
<dbReference type="SMART" id="SM00304">
    <property type="entry name" value="HAMP"/>
    <property type="match status" value="1"/>
</dbReference>
<dbReference type="Pfam" id="PF08448">
    <property type="entry name" value="PAS_4"/>
    <property type="match status" value="1"/>
</dbReference>
<dbReference type="Gene3D" id="1.10.287.130">
    <property type="match status" value="1"/>
</dbReference>
<dbReference type="SMART" id="SM00091">
    <property type="entry name" value="PAS"/>
    <property type="match status" value="1"/>
</dbReference>
<dbReference type="SMART" id="SM00388">
    <property type="entry name" value="HisKA"/>
    <property type="match status" value="1"/>
</dbReference>
<feature type="domain" description="HAMP" evidence="18">
    <location>
        <begin position="324"/>
        <end position="377"/>
    </location>
</feature>
<feature type="transmembrane region" description="Helical" evidence="15">
    <location>
        <begin position="65"/>
        <end position="85"/>
    </location>
</feature>
<comment type="caution">
    <text evidence="19">The sequence shown here is derived from an EMBL/GenBank/DDBJ whole genome shotgun (WGS) entry which is preliminary data.</text>
</comment>
<dbReference type="InterPro" id="IPR003660">
    <property type="entry name" value="HAMP_dom"/>
</dbReference>
<protein>
    <recommendedName>
        <fullName evidence="3">histidine kinase</fullName>
        <ecNumber evidence="3">2.7.13.3</ecNumber>
    </recommendedName>
</protein>
<evidence type="ECO:0000259" key="16">
    <source>
        <dbReference type="PROSITE" id="PS50109"/>
    </source>
</evidence>
<keyword evidence="8" id="KW-0547">Nucleotide-binding</keyword>
<dbReference type="InterPro" id="IPR036097">
    <property type="entry name" value="HisK_dim/P_sf"/>
</dbReference>
<gene>
    <name evidence="19" type="ORF">ACFFII_05740</name>
</gene>
<dbReference type="Gene3D" id="3.30.565.10">
    <property type="entry name" value="Histidine kinase-like ATPase, C-terminal domain"/>
    <property type="match status" value="1"/>
</dbReference>
<dbReference type="InterPro" id="IPR005467">
    <property type="entry name" value="His_kinase_dom"/>
</dbReference>
<dbReference type="CDD" id="cd06225">
    <property type="entry name" value="HAMP"/>
    <property type="match status" value="1"/>
</dbReference>
<keyword evidence="13 15" id="KW-0472">Membrane</keyword>
<feature type="domain" description="PAS" evidence="17">
    <location>
        <begin position="389"/>
        <end position="428"/>
    </location>
</feature>
<evidence type="ECO:0000256" key="10">
    <source>
        <dbReference type="ARBA" id="ARBA00022840"/>
    </source>
</evidence>
<dbReference type="InterPro" id="IPR000014">
    <property type="entry name" value="PAS"/>
</dbReference>
<dbReference type="SUPFAM" id="SSF47384">
    <property type="entry name" value="Homodimeric domain of signal transducing histidine kinase"/>
    <property type="match status" value="1"/>
</dbReference>
<keyword evidence="20" id="KW-1185">Reference proteome</keyword>
<sequence>MAHAIAARPWERLARLRRKRRVRNAAMLFMAVLGPVLGVATYVVMGPLSQQTASTGLRLVFLADLIYILLLTGLVGARMAAILTARKSAAAGSRLHMRLVGVFTALALFPTVLVALFAGLTVNIGLEGWFSGRVQQVVATSLSAAEAYQDEHRRDLTEDARLLARVLDEAARAAPFLDDGTVRSVLTEGQGLIQRGLREAYVIDATGAIRARGDRSYRFWYEEPNDAQFRAVDADGMLLVEDWQNNEFRALVRLERLPGRYLYVTRDVDGDLLGLLDDTRATVGEYQQLERTRSRVLFEFSLLYLGFALLLVAGAIWLGLWFAERLARPIGRLAAASEQVGEGNLDVQVPEPDTGDEIQTLGQSFNRMTQALKQQRLELVDSYRATDEQRRLFDSVLTSVTAGVIGLGHDGRIDFVNRSALRLLGLDPTATDDMPLLDVVPEFGPLFARLQGSVADSVQDEVRLQRDGRIESLLVRMAARQAEDGTVAGYVIAFDDVTELVTAQRMAAWGDVARRVAHEIKNPLTPIQLSAERIRRKFGKLAATDEDREALAQYTDVIIRQTNDLRRIVDEFSRFARMPEPDRAETDIAALLREAVVLQKDAIAGGVAAQIPDEPVIVDCDPGMMGQVFTNLLKNAGEALRDRPAGDWMPRAEVVLDARPDAVTIRICDNGVGLPEDRARLFEPYVTLKRGGTGLGLPIVKKIVEEHGGSLVLTDAPPDATGHRGAMAEVRLPRERQPVRLAPSRKHKLEEATGT</sequence>
<dbReference type="InterPro" id="IPR004358">
    <property type="entry name" value="Sig_transdc_His_kin-like_C"/>
</dbReference>
<dbReference type="InterPro" id="IPR050351">
    <property type="entry name" value="BphY/WalK/GraS-like"/>
</dbReference>
<dbReference type="PANTHER" id="PTHR42878">
    <property type="entry name" value="TWO-COMPONENT HISTIDINE KINASE"/>
    <property type="match status" value="1"/>
</dbReference>
<keyword evidence="9" id="KW-0418">Kinase</keyword>
<feature type="transmembrane region" description="Helical" evidence="15">
    <location>
        <begin position="25"/>
        <end position="45"/>
    </location>
</feature>
<evidence type="ECO:0000256" key="14">
    <source>
        <dbReference type="SAM" id="MobiDB-lite"/>
    </source>
</evidence>
<dbReference type="Pfam" id="PF02518">
    <property type="entry name" value="HATPase_c"/>
    <property type="match status" value="1"/>
</dbReference>
<evidence type="ECO:0000313" key="19">
    <source>
        <dbReference type="EMBL" id="MFC0340264.1"/>
    </source>
</evidence>
<dbReference type="PROSITE" id="PS50885">
    <property type="entry name" value="HAMP"/>
    <property type="match status" value="1"/>
</dbReference>
<reference evidence="19 20" key="1">
    <citation type="submission" date="2024-09" db="EMBL/GenBank/DDBJ databases">
        <authorList>
            <person name="Sun Q."/>
            <person name="Mori K."/>
        </authorList>
    </citation>
    <scope>NUCLEOTIDE SEQUENCE [LARGE SCALE GENOMIC DNA]</scope>
    <source>
        <strain evidence="19 20">KCTC 22789</strain>
    </source>
</reference>
<keyword evidence="5" id="KW-0597">Phosphoprotein</keyword>
<dbReference type="InterPro" id="IPR003661">
    <property type="entry name" value="HisK_dim/P_dom"/>
</dbReference>
<evidence type="ECO:0000256" key="13">
    <source>
        <dbReference type="ARBA" id="ARBA00023136"/>
    </source>
</evidence>
<dbReference type="InterPro" id="IPR017232">
    <property type="entry name" value="NtrY"/>
</dbReference>
<dbReference type="InterPro" id="IPR036890">
    <property type="entry name" value="HATPase_C_sf"/>
</dbReference>
<dbReference type="PANTHER" id="PTHR42878:SF7">
    <property type="entry name" value="SENSOR HISTIDINE KINASE GLRK"/>
    <property type="match status" value="1"/>
</dbReference>
<dbReference type="PIRSF" id="PIRSF037532">
    <property type="entry name" value="STHK_NtrY"/>
    <property type="match status" value="1"/>
</dbReference>
<evidence type="ECO:0000256" key="1">
    <source>
        <dbReference type="ARBA" id="ARBA00000085"/>
    </source>
</evidence>
<proteinExistence type="predicted"/>
<evidence type="ECO:0000256" key="5">
    <source>
        <dbReference type="ARBA" id="ARBA00022553"/>
    </source>
</evidence>
<keyword evidence="7 15" id="KW-0812">Transmembrane</keyword>
<dbReference type="InterPro" id="IPR013656">
    <property type="entry name" value="PAS_4"/>
</dbReference>
<feature type="domain" description="Histidine kinase" evidence="16">
    <location>
        <begin position="515"/>
        <end position="736"/>
    </location>
</feature>
<evidence type="ECO:0000256" key="15">
    <source>
        <dbReference type="SAM" id="Phobius"/>
    </source>
</evidence>
<dbReference type="PROSITE" id="PS50109">
    <property type="entry name" value="HIS_KIN"/>
    <property type="match status" value="1"/>
</dbReference>
<evidence type="ECO:0000256" key="2">
    <source>
        <dbReference type="ARBA" id="ARBA00004651"/>
    </source>
</evidence>
<dbReference type="PRINTS" id="PR00344">
    <property type="entry name" value="BCTRLSENSOR"/>
</dbReference>
<dbReference type="CDD" id="cd00082">
    <property type="entry name" value="HisKA"/>
    <property type="match status" value="1"/>
</dbReference>
<dbReference type="Pfam" id="PF00672">
    <property type="entry name" value="HAMP"/>
    <property type="match status" value="1"/>
</dbReference>
<evidence type="ECO:0000256" key="8">
    <source>
        <dbReference type="ARBA" id="ARBA00022741"/>
    </source>
</evidence>
<dbReference type="SMART" id="SM00387">
    <property type="entry name" value="HATPase_c"/>
    <property type="match status" value="1"/>
</dbReference>
<keyword evidence="4" id="KW-1003">Cell membrane</keyword>
<dbReference type="Gene3D" id="6.10.340.10">
    <property type="match status" value="1"/>
</dbReference>
<dbReference type="Pfam" id="PF19312">
    <property type="entry name" value="NtrY_N"/>
    <property type="match status" value="1"/>
</dbReference>
<keyword evidence="11 15" id="KW-1133">Transmembrane helix</keyword>
<evidence type="ECO:0000256" key="3">
    <source>
        <dbReference type="ARBA" id="ARBA00012438"/>
    </source>
</evidence>
<feature type="region of interest" description="Disordered" evidence="14">
    <location>
        <begin position="734"/>
        <end position="755"/>
    </location>
</feature>
<dbReference type="GO" id="GO:0005524">
    <property type="term" value="F:ATP binding"/>
    <property type="evidence" value="ECO:0007669"/>
    <property type="project" value="UniProtKB-KW"/>
</dbReference>
<dbReference type="SUPFAM" id="SSF158472">
    <property type="entry name" value="HAMP domain-like"/>
    <property type="match status" value="1"/>
</dbReference>
<dbReference type="NCBIfam" id="TIGR00229">
    <property type="entry name" value="sensory_box"/>
    <property type="match status" value="1"/>
</dbReference>
<dbReference type="InterPro" id="IPR003594">
    <property type="entry name" value="HATPase_dom"/>
</dbReference>
<evidence type="ECO:0000256" key="4">
    <source>
        <dbReference type="ARBA" id="ARBA00022475"/>
    </source>
</evidence>
<keyword evidence="6" id="KW-0808">Transferase</keyword>
<name>A0ABV6I239_9RHOB</name>
<keyword evidence="12" id="KW-0902">Two-component regulatory system</keyword>
<comment type="catalytic activity">
    <reaction evidence="1">
        <text>ATP + protein L-histidine = ADP + protein N-phospho-L-histidine.</text>
        <dbReference type="EC" id="2.7.13.3"/>
    </reaction>
</comment>
<dbReference type="Proteomes" id="UP001589799">
    <property type="component" value="Unassembled WGS sequence"/>
</dbReference>
<evidence type="ECO:0000256" key="11">
    <source>
        <dbReference type="ARBA" id="ARBA00022989"/>
    </source>
</evidence>
<evidence type="ECO:0000313" key="20">
    <source>
        <dbReference type="Proteomes" id="UP001589799"/>
    </source>
</evidence>
<evidence type="ECO:0000256" key="12">
    <source>
        <dbReference type="ARBA" id="ARBA00023012"/>
    </source>
</evidence>
<dbReference type="PROSITE" id="PS50112">
    <property type="entry name" value="PAS"/>
    <property type="match status" value="1"/>
</dbReference>
<dbReference type="EC" id="2.7.13.3" evidence="3"/>
<keyword evidence="10 19" id="KW-0067">ATP-binding</keyword>
<feature type="transmembrane region" description="Helical" evidence="15">
    <location>
        <begin position="302"/>
        <end position="323"/>
    </location>
</feature>